<feature type="compositionally biased region" description="Basic and acidic residues" evidence="16">
    <location>
        <begin position="884"/>
        <end position="898"/>
    </location>
</feature>
<feature type="compositionally biased region" description="Acidic residues" evidence="16">
    <location>
        <begin position="985"/>
        <end position="999"/>
    </location>
</feature>
<feature type="compositionally biased region" description="Acidic residues" evidence="16">
    <location>
        <begin position="859"/>
        <end position="869"/>
    </location>
</feature>
<dbReference type="InterPro" id="IPR003782">
    <property type="entry name" value="SCO1/SenC"/>
</dbReference>
<evidence type="ECO:0000256" key="4">
    <source>
        <dbReference type="ARBA" id="ARBA00022737"/>
    </source>
</evidence>
<dbReference type="InterPro" id="IPR036249">
    <property type="entry name" value="Thioredoxin-like_sf"/>
</dbReference>
<evidence type="ECO:0000256" key="5">
    <source>
        <dbReference type="ARBA" id="ARBA00022801"/>
    </source>
</evidence>
<evidence type="ECO:0000259" key="17">
    <source>
        <dbReference type="PROSITE" id="PS51635"/>
    </source>
</evidence>
<comment type="similarity">
    <text evidence="2">Belongs to the SCO1/2 family.</text>
</comment>
<dbReference type="EMBL" id="JABEBT010000033">
    <property type="protein sequence ID" value="KAF7636155.1"/>
    <property type="molecule type" value="Genomic_DNA"/>
</dbReference>
<dbReference type="GO" id="GO:0047499">
    <property type="term" value="F:calcium-independent phospholipase A2 activity"/>
    <property type="evidence" value="ECO:0007669"/>
    <property type="project" value="InterPro"/>
</dbReference>
<dbReference type="InterPro" id="IPR036770">
    <property type="entry name" value="Ankyrin_rpt-contain_sf"/>
</dbReference>
<evidence type="ECO:0000256" key="15">
    <source>
        <dbReference type="PROSITE-ProRule" id="PRU01161"/>
    </source>
</evidence>
<dbReference type="Proteomes" id="UP000605970">
    <property type="component" value="Unassembled WGS sequence"/>
</dbReference>
<feature type="short sequence motif" description="GXSXG" evidence="15">
    <location>
        <begin position="197"/>
        <end position="201"/>
    </location>
</feature>
<evidence type="ECO:0000256" key="1">
    <source>
        <dbReference type="ARBA" id="ARBA00004123"/>
    </source>
</evidence>
<dbReference type="GO" id="GO:0032968">
    <property type="term" value="P:positive regulation of transcription elongation by RNA polymerase II"/>
    <property type="evidence" value="ECO:0007669"/>
    <property type="project" value="InterPro"/>
</dbReference>
<dbReference type="CDD" id="cd02968">
    <property type="entry name" value="SCO"/>
    <property type="match status" value="1"/>
</dbReference>
<evidence type="ECO:0000256" key="8">
    <source>
        <dbReference type="ARBA" id="ARBA00023098"/>
    </source>
</evidence>
<keyword evidence="4" id="KW-0677">Repeat</keyword>
<accession>A0A8S9ZSI5</accession>
<dbReference type="GO" id="GO:0016042">
    <property type="term" value="P:lipid catabolic process"/>
    <property type="evidence" value="ECO:0007669"/>
    <property type="project" value="UniProtKB-UniRule"/>
</dbReference>
<keyword evidence="15" id="KW-0442">Lipid degradation</keyword>
<evidence type="ECO:0000313" key="18">
    <source>
        <dbReference type="EMBL" id="KAF7636155.1"/>
    </source>
</evidence>
<dbReference type="InterPro" id="IPR036390">
    <property type="entry name" value="WH_DNA-bd_sf"/>
</dbReference>
<dbReference type="Pfam" id="PF05793">
    <property type="entry name" value="TFIIF_alpha"/>
    <property type="match status" value="1"/>
</dbReference>
<protein>
    <recommendedName>
        <fullName evidence="3">General transcription factor IIF subunit 1</fullName>
    </recommendedName>
    <alternativeName>
        <fullName evidence="13">Transcription initiation factor IIF subunit alpha</fullName>
    </alternativeName>
</protein>
<dbReference type="GO" id="GO:0003677">
    <property type="term" value="F:DNA binding"/>
    <property type="evidence" value="ECO:0007669"/>
    <property type="project" value="UniProtKB-KW"/>
</dbReference>
<evidence type="ECO:0000256" key="12">
    <source>
        <dbReference type="ARBA" id="ARBA00025232"/>
    </source>
</evidence>
<dbReference type="SUPFAM" id="SSF50916">
    <property type="entry name" value="Rap30/74 interaction domains"/>
    <property type="match status" value="1"/>
</dbReference>
<feature type="region of interest" description="Disordered" evidence="16">
    <location>
        <begin position="799"/>
        <end position="1001"/>
    </location>
</feature>
<dbReference type="InterPro" id="IPR002641">
    <property type="entry name" value="PNPLA_dom"/>
</dbReference>
<keyword evidence="6" id="KW-0805">Transcription regulation</keyword>
<evidence type="ECO:0000256" key="2">
    <source>
        <dbReference type="ARBA" id="ARBA00010996"/>
    </source>
</evidence>
<evidence type="ECO:0000256" key="11">
    <source>
        <dbReference type="ARBA" id="ARBA00023242"/>
    </source>
</evidence>
<keyword evidence="9" id="KW-0238">DNA-binding</keyword>
<dbReference type="Pfam" id="PF01734">
    <property type="entry name" value="Patatin"/>
    <property type="match status" value="1"/>
</dbReference>
<comment type="caution">
    <text evidence="18">The sequence shown here is derived from an EMBL/GenBank/DDBJ whole genome shotgun (WGS) entry which is preliminary data.</text>
</comment>
<feature type="short sequence motif" description="GXGXXG" evidence="15">
    <location>
        <begin position="165"/>
        <end position="170"/>
    </location>
</feature>
<evidence type="ECO:0000256" key="10">
    <source>
        <dbReference type="ARBA" id="ARBA00023163"/>
    </source>
</evidence>
<dbReference type="SUPFAM" id="SSF46785">
    <property type="entry name" value="Winged helix' DNA-binding domain"/>
    <property type="match status" value="1"/>
</dbReference>
<feature type="compositionally biased region" description="Basic residues" evidence="16">
    <location>
        <begin position="827"/>
        <end position="854"/>
    </location>
</feature>
<feature type="active site" description="Proton acceptor" evidence="15">
    <location>
        <position position="328"/>
    </location>
</feature>
<feature type="compositionally biased region" description="Polar residues" evidence="16">
    <location>
        <begin position="1029"/>
        <end position="1040"/>
    </location>
</feature>
<feature type="binding site" evidence="14">
    <location>
        <position position="591"/>
    </location>
    <ligand>
        <name>Cu cation</name>
        <dbReference type="ChEBI" id="CHEBI:23378"/>
    </ligand>
</feature>
<dbReference type="GO" id="GO:0005739">
    <property type="term" value="C:mitochondrion"/>
    <property type="evidence" value="ECO:0007669"/>
    <property type="project" value="TreeGrafter"/>
</dbReference>
<dbReference type="InterPro" id="IPR047148">
    <property type="entry name" value="PLPL9"/>
</dbReference>
<evidence type="ECO:0000256" key="6">
    <source>
        <dbReference type="ARBA" id="ARBA00023015"/>
    </source>
</evidence>
<evidence type="ECO:0000256" key="16">
    <source>
        <dbReference type="SAM" id="MobiDB-lite"/>
    </source>
</evidence>
<feature type="compositionally biased region" description="Basic and acidic residues" evidence="16">
    <location>
        <begin position="960"/>
        <end position="972"/>
    </location>
</feature>
<proteinExistence type="inferred from homology"/>
<feature type="short sequence motif" description="DGA/G" evidence="15">
    <location>
        <begin position="328"/>
        <end position="330"/>
    </location>
</feature>
<evidence type="ECO:0000256" key="9">
    <source>
        <dbReference type="ARBA" id="ARBA00023125"/>
    </source>
</evidence>
<dbReference type="SUPFAM" id="SSF48403">
    <property type="entry name" value="Ankyrin repeat"/>
    <property type="match status" value="1"/>
</dbReference>
<dbReference type="PANTHER" id="PTHR24139">
    <property type="entry name" value="CALCIUM-INDEPENDENT PHOSPHOLIPASE A2"/>
    <property type="match status" value="1"/>
</dbReference>
<keyword evidence="14" id="KW-0186">Copper</keyword>
<dbReference type="GO" id="GO:0046872">
    <property type="term" value="F:metal ion binding"/>
    <property type="evidence" value="ECO:0007669"/>
    <property type="project" value="UniProtKB-KW"/>
</dbReference>
<gene>
    <name evidence="18" type="ORF">Mgra_00004414</name>
</gene>
<dbReference type="Gene3D" id="3.40.1090.10">
    <property type="entry name" value="Cytosolic phospholipase A2 catalytic domain"/>
    <property type="match status" value="1"/>
</dbReference>
<dbReference type="PROSITE" id="PS51635">
    <property type="entry name" value="PNPLA"/>
    <property type="match status" value="1"/>
</dbReference>
<keyword evidence="19" id="KW-1185">Reference proteome</keyword>
<dbReference type="SUPFAM" id="SSF52151">
    <property type="entry name" value="FabD/lysophospholipase-like"/>
    <property type="match status" value="1"/>
</dbReference>
<keyword evidence="7" id="KW-0040">ANK repeat</keyword>
<evidence type="ECO:0000256" key="14">
    <source>
        <dbReference type="PIRSR" id="PIRSR603782-1"/>
    </source>
</evidence>
<name>A0A8S9ZSI5_9BILA</name>
<dbReference type="Gene3D" id="3.40.30.10">
    <property type="entry name" value="Glutaredoxin"/>
    <property type="match status" value="1"/>
</dbReference>
<feature type="domain" description="PNPLA" evidence="17">
    <location>
        <begin position="161"/>
        <end position="341"/>
    </location>
</feature>
<dbReference type="PANTHER" id="PTHR24139:SF34">
    <property type="entry name" value="85_88 KDA CALCIUM-INDEPENDENT PHOSPHOLIPASE A2"/>
    <property type="match status" value="1"/>
</dbReference>
<keyword evidence="8 15" id="KW-0443">Lipid metabolism</keyword>
<dbReference type="GO" id="GO:0005634">
    <property type="term" value="C:nucleus"/>
    <property type="evidence" value="ECO:0007669"/>
    <property type="project" value="UniProtKB-SubCell"/>
</dbReference>
<comment type="subcellular location">
    <subcellularLocation>
        <location evidence="1">Nucleus</location>
    </subcellularLocation>
</comment>
<evidence type="ECO:0000256" key="7">
    <source>
        <dbReference type="ARBA" id="ARBA00023043"/>
    </source>
</evidence>
<dbReference type="Gene3D" id="1.10.10.10">
    <property type="entry name" value="Winged helix-like DNA-binding domain superfamily/Winged helix DNA-binding domain"/>
    <property type="match status" value="1"/>
</dbReference>
<feature type="compositionally biased region" description="Acidic residues" evidence="16">
    <location>
        <begin position="807"/>
        <end position="820"/>
    </location>
</feature>
<feature type="binding site" evidence="14">
    <location>
        <position position="498"/>
    </location>
    <ligand>
        <name>Cu cation</name>
        <dbReference type="ChEBI" id="CHEBI:23378"/>
    </ligand>
</feature>
<dbReference type="SUPFAM" id="SSF52833">
    <property type="entry name" value="Thioredoxin-like"/>
    <property type="match status" value="1"/>
</dbReference>
<dbReference type="InterPro" id="IPR011039">
    <property type="entry name" value="TFIIF_interaction"/>
</dbReference>
<feature type="compositionally biased region" description="Acidic residues" evidence="16">
    <location>
        <begin position="915"/>
        <end position="933"/>
    </location>
</feature>
<evidence type="ECO:0000313" key="19">
    <source>
        <dbReference type="Proteomes" id="UP000605970"/>
    </source>
</evidence>
<dbReference type="GO" id="GO:0052816">
    <property type="term" value="F:long-chain fatty acyl-CoA hydrolase activity"/>
    <property type="evidence" value="ECO:0007669"/>
    <property type="project" value="TreeGrafter"/>
</dbReference>
<dbReference type="OrthoDB" id="76676at2759"/>
<dbReference type="InterPro" id="IPR036388">
    <property type="entry name" value="WH-like_DNA-bd_sf"/>
</dbReference>
<keyword evidence="5 15" id="KW-0378">Hydrolase</keyword>
<reference evidence="18" key="1">
    <citation type="journal article" date="2020" name="Ecol. Evol.">
        <title>Genome structure and content of the rice root-knot nematode (Meloidogyne graminicola).</title>
        <authorList>
            <person name="Phan N.T."/>
            <person name="Danchin E.G.J."/>
            <person name="Klopp C."/>
            <person name="Perfus-Barbeoch L."/>
            <person name="Kozlowski D.K."/>
            <person name="Koutsovoulos G.D."/>
            <person name="Lopez-Roques C."/>
            <person name="Bouchez O."/>
            <person name="Zahm M."/>
            <person name="Besnard G."/>
            <person name="Bellafiore S."/>
        </authorList>
    </citation>
    <scope>NUCLEOTIDE SEQUENCE</scope>
    <source>
        <strain evidence="18">VN-18</strain>
    </source>
</reference>
<keyword evidence="14" id="KW-0479">Metal-binding</keyword>
<feature type="region of interest" description="Disordered" evidence="16">
    <location>
        <begin position="1014"/>
        <end position="1052"/>
    </location>
</feature>
<dbReference type="GO" id="GO:0006367">
    <property type="term" value="P:transcription initiation at RNA polymerase II promoter"/>
    <property type="evidence" value="ECO:0007669"/>
    <property type="project" value="InterPro"/>
</dbReference>
<sequence length="1141" mass="130590">MKFQNNPVRKSKSSIIPRTSNNKLDNLLTLEDQLLQAIKWSSLRSIVNCYIKGVNANLVIDSNNGDNPIHIAVRTNIVSTLQAVLLLFSNEQMLNGTNNNGELPLQLAGSYSSKIRDCLQLFISIHCETNNEDTFRQQQCTNTVDEELSENNAKRDGPILLSLDGGGMRGLVLIRVLMIIERNLGRDLWPLINWVAGTSTGAILACALAKGRSISECQKLYLQLKNQVFNGTRPYNPISLERLLIQSLSSDPMCSIESPKILITAAKMDVAPPSLVLFRNYQLPTELIKEDLLDEMGYVDENVTIWKAARCSSAAPTYFPPFDDIYVDGGVICNNPTMELLTEYTKLKNYFNLNIPYCVISIGTGTPPTKSLTIYRPLIGRVIQKVSKTTEFMRNMAHCLVKQITESNGRPVVHSNTFCSALGIPFFRFSPLLHKDVVFQRQDVHNVFQHLQQQTLMQRHKHQYLNKDLDHLYDKIFRSLMKSKVDSKKNVKHGKPFCPVEIEKLVDVIDILDRENSDVKILPVFISVDPERDTIERVRRYCAEFSPKLRGYTGTKEQVNKVAKAFRIYHSEGPRTKGSKKTDPDDYIVDHTVIRTANKRLTILKFNESLNVKPQRWTTETLRMEREDNRRAGITTSGGFVQDFGEGSEYGKAAREEARLKKFGRQTRKYEHDKQPWRLTIEQQVTGNTETGTSKTTKLRKFRSMREAGASEHADYWIFYKSGNDLEAYKVDEWYQFLPAVTYKYLDAEQAEERFKERDKVLNQFALKAQIQKQLAEQEDQLHQQQRQKIGEALKRTGALKIKDEASSDEDEEGDDDESEQNDKPKNGKKKKEGKKGKNLKLKKRRKENKKQRVKAADEIADYESEDGQDEGREYDYMSDSGSDSEREELNVDQKMDDELVGVADEQGLKHDLGSDEDDDDFDDNEDDESEDEEAKKDKGEIKKNGVKEQSNEIGLFFESRAKAVKNVDKMMEQNSGARIRADIDAADESDDSDFDEDPDSAKINSVLFMQDKRKVVPSLQQRKRQEPGGSTETMQSFSEQPEAKRVKITSGDETEFEAISESFIRKLLERRPHSTKQLLTKVNQRFQQQHKQDDNQTPPVKDKKIVAQLAEILKKIEPYQFRKKNEAGKDVLYFSMNRTA</sequence>
<dbReference type="Gene3D" id="1.25.40.20">
    <property type="entry name" value="Ankyrin repeat-containing domain"/>
    <property type="match status" value="1"/>
</dbReference>
<evidence type="ECO:0000256" key="13">
    <source>
        <dbReference type="ARBA" id="ARBA00031523"/>
    </source>
</evidence>
<organism evidence="18 19">
    <name type="scientific">Meloidogyne graminicola</name>
    <dbReference type="NCBI Taxonomy" id="189291"/>
    <lineage>
        <taxon>Eukaryota</taxon>
        <taxon>Metazoa</taxon>
        <taxon>Ecdysozoa</taxon>
        <taxon>Nematoda</taxon>
        <taxon>Chromadorea</taxon>
        <taxon>Rhabditida</taxon>
        <taxon>Tylenchina</taxon>
        <taxon>Tylenchomorpha</taxon>
        <taxon>Tylenchoidea</taxon>
        <taxon>Meloidogynidae</taxon>
        <taxon>Meloidogyninae</taxon>
        <taxon>Meloidogyne</taxon>
    </lineage>
</organism>
<feature type="active site" description="Nucleophile" evidence="15">
    <location>
        <position position="199"/>
    </location>
</feature>
<dbReference type="GO" id="GO:2000304">
    <property type="term" value="P:positive regulation of ceramide biosynthetic process"/>
    <property type="evidence" value="ECO:0007669"/>
    <property type="project" value="TreeGrafter"/>
</dbReference>
<evidence type="ECO:0000256" key="3">
    <source>
        <dbReference type="ARBA" id="ARBA00020812"/>
    </source>
</evidence>
<dbReference type="InterPro" id="IPR008851">
    <property type="entry name" value="TFIIF-alpha"/>
</dbReference>
<dbReference type="InterPro" id="IPR016035">
    <property type="entry name" value="Acyl_Trfase/lysoPLipase"/>
</dbReference>
<dbReference type="AlphaFoldDB" id="A0A8S9ZSI5"/>
<keyword evidence="11" id="KW-0539">Nucleus</keyword>
<comment type="function">
    <text evidence="12">TFIIF is a general transcription initiation factor that binds to RNA polymerase II and helps to recruit it to the initiation complex in collaboration with TFIIB. It promotes transcription elongation.</text>
</comment>
<keyword evidence="10" id="KW-0804">Transcription</keyword>
<feature type="compositionally biased region" description="Basic and acidic residues" evidence="16">
    <location>
        <begin position="934"/>
        <end position="951"/>
    </location>
</feature>